<keyword evidence="3" id="KW-0472">Membrane</keyword>
<keyword evidence="3" id="KW-0812">Transmembrane</keyword>
<dbReference type="Gene3D" id="2.60.120.650">
    <property type="entry name" value="Cupin"/>
    <property type="match status" value="2"/>
</dbReference>
<keyword evidence="2" id="KW-0539">Nucleus</keyword>
<feature type="transmembrane region" description="Helical" evidence="3">
    <location>
        <begin position="118"/>
        <end position="136"/>
    </location>
</feature>
<proteinExistence type="predicted"/>
<protein>
    <submittedName>
        <fullName evidence="4">Uncharacterized protein</fullName>
    </submittedName>
</protein>
<dbReference type="PANTHER" id="PTHR10694">
    <property type="entry name" value="LYSINE-SPECIFIC DEMETHYLASE"/>
    <property type="match status" value="1"/>
</dbReference>
<dbReference type="GO" id="GO:0010468">
    <property type="term" value="P:regulation of gene expression"/>
    <property type="evidence" value="ECO:0007669"/>
    <property type="project" value="TreeGrafter"/>
</dbReference>
<accession>A0A8J5G884</accession>
<dbReference type="GO" id="GO:0005634">
    <property type="term" value="C:nucleus"/>
    <property type="evidence" value="ECO:0007669"/>
    <property type="project" value="UniProtKB-SubCell"/>
</dbReference>
<feature type="transmembrane region" description="Helical" evidence="3">
    <location>
        <begin position="148"/>
        <end position="172"/>
    </location>
</feature>
<keyword evidence="3" id="KW-1133">Transmembrane helix</keyword>
<dbReference type="GO" id="GO:0034647">
    <property type="term" value="F:histone H3K4me/H3K4me2/H3K4me3 demethylase activity"/>
    <property type="evidence" value="ECO:0007669"/>
    <property type="project" value="TreeGrafter"/>
</dbReference>
<dbReference type="PANTHER" id="PTHR10694:SF113">
    <property type="entry name" value="PROTEIN JUMONJI"/>
    <property type="match status" value="1"/>
</dbReference>
<sequence>MTSYSYSYLEQVDGDFPFDCVEIKNSSGVEFRSRWWKRLLATGNSIYNAIAITFSENLYNSNTINYLPDARRVAIFVAFGGGERSIFLQVLPIELGRIRQLDSGGLSSRWICGRGSNMLPLILGHAVLALILWSRASSLDLTSKAAIASFYMFIWKLFYAEYLLIPLVLYGADFDTRVFSSGFPKELSSEKVSALGDQYMSSGWNLNNFPRLPDSVLSFESGDISGVLVPWLYVGMCFSSFCWIVNVAPVDWLLHGQHAVELYREQGRRISISHDKLLLGAARETIRAQWNILFLRKKHSR</sequence>
<keyword evidence="5" id="KW-1185">Reference proteome</keyword>
<evidence type="ECO:0000313" key="5">
    <source>
        <dbReference type="Proteomes" id="UP000734854"/>
    </source>
</evidence>
<evidence type="ECO:0000256" key="2">
    <source>
        <dbReference type="ARBA" id="ARBA00023242"/>
    </source>
</evidence>
<dbReference type="GO" id="GO:0000785">
    <property type="term" value="C:chromatin"/>
    <property type="evidence" value="ECO:0007669"/>
    <property type="project" value="TreeGrafter"/>
</dbReference>
<name>A0A8J5G884_ZINOF</name>
<comment type="subcellular location">
    <subcellularLocation>
        <location evidence="1">Nucleus</location>
    </subcellularLocation>
</comment>
<evidence type="ECO:0000256" key="1">
    <source>
        <dbReference type="ARBA" id="ARBA00004123"/>
    </source>
</evidence>
<dbReference type="Proteomes" id="UP000734854">
    <property type="component" value="Unassembled WGS sequence"/>
</dbReference>
<dbReference type="AlphaFoldDB" id="A0A8J5G884"/>
<organism evidence="4 5">
    <name type="scientific">Zingiber officinale</name>
    <name type="common">Ginger</name>
    <name type="synonym">Amomum zingiber</name>
    <dbReference type="NCBI Taxonomy" id="94328"/>
    <lineage>
        <taxon>Eukaryota</taxon>
        <taxon>Viridiplantae</taxon>
        <taxon>Streptophyta</taxon>
        <taxon>Embryophyta</taxon>
        <taxon>Tracheophyta</taxon>
        <taxon>Spermatophyta</taxon>
        <taxon>Magnoliopsida</taxon>
        <taxon>Liliopsida</taxon>
        <taxon>Zingiberales</taxon>
        <taxon>Zingiberaceae</taxon>
        <taxon>Zingiber</taxon>
    </lineage>
</organism>
<comment type="caution">
    <text evidence="4">The sequence shown here is derived from an EMBL/GenBank/DDBJ whole genome shotgun (WGS) entry which is preliminary data.</text>
</comment>
<evidence type="ECO:0000313" key="4">
    <source>
        <dbReference type="EMBL" id="KAG6493765.1"/>
    </source>
</evidence>
<evidence type="ECO:0000256" key="3">
    <source>
        <dbReference type="SAM" id="Phobius"/>
    </source>
</evidence>
<reference evidence="4 5" key="1">
    <citation type="submission" date="2020-08" db="EMBL/GenBank/DDBJ databases">
        <title>Plant Genome Project.</title>
        <authorList>
            <person name="Zhang R.-G."/>
        </authorList>
    </citation>
    <scope>NUCLEOTIDE SEQUENCE [LARGE SCALE GENOMIC DNA]</scope>
    <source>
        <tissue evidence="4">Rhizome</tissue>
    </source>
</reference>
<gene>
    <name evidence="4" type="ORF">ZIOFF_048768</name>
</gene>
<dbReference type="EMBL" id="JACMSC010000013">
    <property type="protein sequence ID" value="KAG6493765.1"/>
    <property type="molecule type" value="Genomic_DNA"/>
</dbReference>